<dbReference type="PANTHER" id="PTHR31302:SF31">
    <property type="entry name" value="PHOSPHODIESTERASE YAEI"/>
    <property type="match status" value="1"/>
</dbReference>
<dbReference type="InterPro" id="IPR029052">
    <property type="entry name" value="Metallo-depent_PP-like"/>
</dbReference>
<feature type="domain" description="Calcineurin-like phosphoesterase" evidence="4">
    <location>
        <begin position="74"/>
        <end position="247"/>
    </location>
</feature>
<keyword evidence="1" id="KW-0479">Metal-binding</keyword>
<comment type="caution">
    <text evidence="5">The sequence shown here is derived from an EMBL/GenBank/DDBJ whole genome shotgun (WGS) entry which is preliminary data.</text>
</comment>
<sequence>MAGIEHNNTDRRCGHVSEKHRTRKVLSRSVGVLALIGLLLAVYGTAVEPRFILDERRYQAEIPGLGAGWDGAELAVFSDLQVGMWWDNTAMVERVVDRVVEEEPAAALIAGDFLYSTSPSIPQQVQTVMGLLEPLRAAGIPTFVVLGNHDHAVEAAEELTAAFDEAGIVVLENEATEIPAPDGQSAETEPLYAVGLAATRPGRTDAAAALSGVPADAPRVVMMHNPTAFARLPAHSAPLAVAGHTHCGQIVLPGAPRWSYVGLTEDEEVVADGFAPPGHGAEGNSMFVTCGIGFSLLPVRINAPPQLVFFELVPG</sequence>
<evidence type="ECO:0000256" key="2">
    <source>
        <dbReference type="ARBA" id="ARBA00022801"/>
    </source>
</evidence>
<evidence type="ECO:0000313" key="6">
    <source>
        <dbReference type="Proteomes" id="UP001500622"/>
    </source>
</evidence>
<evidence type="ECO:0000313" key="5">
    <source>
        <dbReference type="EMBL" id="GAA4426795.1"/>
    </source>
</evidence>
<dbReference type="EMBL" id="BAABGN010000011">
    <property type="protein sequence ID" value="GAA4426795.1"/>
    <property type="molecule type" value="Genomic_DNA"/>
</dbReference>
<proteinExistence type="predicted"/>
<dbReference type="PANTHER" id="PTHR31302">
    <property type="entry name" value="TRANSMEMBRANE PROTEIN WITH METALLOPHOSPHOESTERASE DOMAIN-RELATED"/>
    <property type="match status" value="1"/>
</dbReference>
<evidence type="ECO:0000256" key="1">
    <source>
        <dbReference type="ARBA" id="ARBA00022723"/>
    </source>
</evidence>
<dbReference type="InterPro" id="IPR051158">
    <property type="entry name" value="Metallophosphoesterase_sf"/>
</dbReference>
<keyword evidence="6" id="KW-1185">Reference proteome</keyword>
<dbReference type="SUPFAM" id="SSF56300">
    <property type="entry name" value="Metallo-dependent phosphatases"/>
    <property type="match status" value="1"/>
</dbReference>
<dbReference type="Pfam" id="PF00149">
    <property type="entry name" value="Metallophos"/>
    <property type="match status" value="1"/>
</dbReference>
<organism evidence="5 6">
    <name type="scientific">Georgenia halophila</name>
    <dbReference type="NCBI Taxonomy" id="620889"/>
    <lineage>
        <taxon>Bacteria</taxon>
        <taxon>Bacillati</taxon>
        <taxon>Actinomycetota</taxon>
        <taxon>Actinomycetes</taxon>
        <taxon>Micrococcales</taxon>
        <taxon>Bogoriellaceae</taxon>
        <taxon>Georgenia</taxon>
    </lineage>
</organism>
<keyword evidence="2" id="KW-0378">Hydrolase</keyword>
<protein>
    <submittedName>
        <fullName evidence="5">Metallophosphoesterase</fullName>
    </submittedName>
</protein>
<accession>A0ABP8LE16</accession>
<reference evidence="6" key="1">
    <citation type="journal article" date="2019" name="Int. J. Syst. Evol. Microbiol.">
        <title>The Global Catalogue of Microorganisms (GCM) 10K type strain sequencing project: providing services to taxonomists for standard genome sequencing and annotation.</title>
        <authorList>
            <consortium name="The Broad Institute Genomics Platform"/>
            <consortium name="The Broad Institute Genome Sequencing Center for Infectious Disease"/>
            <person name="Wu L."/>
            <person name="Ma J."/>
        </authorList>
    </citation>
    <scope>NUCLEOTIDE SEQUENCE [LARGE SCALE GENOMIC DNA]</scope>
    <source>
        <strain evidence="6">JCM 17810</strain>
    </source>
</reference>
<keyword evidence="3" id="KW-1133">Transmembrane helix</keyword>
<dbReference type="InterPro" id="IPR004843">
    <property type="entry name" value="Calcineurin-like_PHP"/>
</dbReference>
<keyword evidence="3" id="KW-0812">Transmembrane</keyword>
<gene>
    <name evidence="5" type="ORF">GCM10023169_26000</name>
</gene>
<evidence type="ECO:0000256" key="3">
    <source>
        <dbReference type="SAM" id="Phobius"/>
    </source>
</evidence>
<dbReference type="Proteomes" id="UP001500622">
    <property type="component" value="Unassembled WGS sequence"/>
</dbReference>
<evidence type="ECO:0000259" key="4">
    <source>
        <dbReference type="Pfam" id="PF00149"/>
    </source>
</evidence>
<keyword evidence="3" id="KW-0472">Membrane</keyword>
<name>A0ABP8LE16_9MICO</name>
<feature type="transmembrane region" description="Helical" evidence="3">
    <location>
        <begin position="25"/>
        <end position="46"/>
    </location>
</feature>
<dbReference type="Gene3D" id="3.60.21.10">
    <property type="match status" value="1"/>
</dbReference>